<dbReference type="InterPro" id="IPR025528">
    <property type="entry name" value="BrnA_antitoxin"/>
</dbReference>
<reference evidence="1 2" key="1">
    <citation type="submission" date="2019-07" db="EMBL/GenBank/DDBJ databases">
        <title>Ln-dependent methylotrophs.</title>
        <authorList>
            <person name="Tani A."/>
        </authorList>
    </citation>
    <scope>NUCLEOTIDE SEQUENCE [LARGE SCALE GENOMIC DNA]</scope>
    <source>
        <strain evidence="1 2">SM12</strain>
    </source>
</reference>
<evidence type="ECO:0000313" key="2">
    <source>
        <dbReference type="Proteomes" id="UP000316801"/>
    </source>
</evidence>
<name>A0A549TDF4_9HYPH</name>
<keyword evidence="2" id="KW-1185">Reference proteome</keyword>
<evidence type="ECO:0000313" key="1">
    <source>
        <dbReference type="EMBL" id="TRL40062.1"/>
    </source>
</evidence>
<accession>A0A549TDF4</accession>
<sequence length="108" mass="11991">MTAKFLAGRPLTQDEEAEIQRMIASDPDAPEASEAEMAEARSFAEVFPDVAASIDREIARRGRGRPPVEAPKVAVTIRIEPEVLQRFQAQGRDWRSRMTEALRKAAGL</sequence>
<protein>
    <submittedName>
        <fullName evidence="1">BrnA antitoxin family protein</fullName>
    </submittedName>
</protein>
<comment type="caution">
    <text evidence="1">The sequence shown here is derived from an EMBL/GenBank/DDBJ whole genome shotgun (WGS) entry which is preliminary data.</text>
</comment>
<organism evidence="1 2">
    <name type="scientific">Rhizobium straminoryzae</name>
    <dbReference type="NCBI Taxonomy" id="1387186"/>
    <lineage>
        <taxon>Bacteria</taxon>
        <taxon>Pseudomonadati</taxon>
        <taxon>Pseudomonadota</taxon>
        <taxon>Alphaproteobacteria</taxon>
        <taxon>Hyphomicrobiales</taxon>
        <taxon>Rhizobiaceae</taxon>
        <taxon>Rhizobium/Agrobacterium group</taxon>
        <taxon>Rhizobium</taxon>
    </lineage>
</organism>
<dbReference type="Proteomes" id="UP000316801">
    <property type="component" value="Unassembled WGS sequence"/>
</dbReference>
<dbReference type="RefSeq" id="WP_143124455.1">
    <property type="nucleotide sequence ID" value="NZ_VJMG01000016.1"/>
</dbReference>
<proteinExistence type="predicted"/>
<gene>
    <name evidence="1" type="ORF">FNA46_07265</name>
</gene>
<dbReference type="Pfam" id="PF14384">
    <property type="entry name" value="BrnA_antitoxin"/>
    <property type="match status" value="1"/>
</dbReference>
<dbReference type="AlphaFoldDB" id="A0A549TDF4"/>
<dbReference type="EMBL" id="VJMG01000016">
    <property type="protein sequence ID" value="TRL40062.1"/>
    <property type="molecule type" value="Genomic_DNA"/>
</dbReference>